<feature type="domain" description="SH2" evidence="2">
    <location>
        <begin position="315"/>
        <end position="454"/>
    </location>
</feature>
<dbReference type="SUPFAM" id="SSF55550">
    <property type="entry name" value="SH2 domain"/>
    <property type="match status" value="1"/>
</dbReference>
<evidence type="ECO:0000313" key="3">
    <source>
        <dbReference type="Proteomes" id="UP000887540"/>
    </source>
</evidence>
<evidence type="ECO:0000313" key="4">
    <source>
        <dbReference type="WBParaSite" id="ACRNAN_scaffold14658.g22402.t1"/>
    </source>
</evidence>
<dbReference type="Proteomes" id="UP000887540">
    <property type="component" value="Unplaced"/>
</dbReference>
<dbReference type="AlphaFoldDB" id="A0A914CV41"/>
<dbReference type="InterPro" id="IPR000980">
    <property type="entry name" value="SH2"/>
</dbReference>
<evidence type="ECO:0000259" key="2">
    <source>
        <dbReference type="PROSITE" id="PS50001"/>
    </source>
</evidence>
<dbReference type="WBParaSite" id="ACRNAN_scaffold14658.g22402.t1">
    <property type="protein sequence ID" value="ACRNAN_scaffold14658.g22402.t1"/>
    <property type="gene ID" value="ACRNAN_scaffold14658.g22402"/>
</dbReference>
<accession>A0A914CV41</accession>
<dbReference type="Gene3D" id="3.30.505.10">
    <property type="entry name" value="SH2 domain"/>
    <property type="match status" value="1"/>
</dbReference>
<keyword evidence="3" id="KW-1185">Reference proteome</keyword>
<evidence type="ECO:0000256" key="1">
    <source>
        <dbReference type="PROSITE-ProRule" id="PRU00191"/>
    </source>
</evidence>
<name>A0A914CV41_9BILA</name>
<reference evidence="4" key="1">
    <citation type="submission" date="2022-11" db="UniProtKB">
        <authorList>
            <consortium name="WormBaseParasite"/>
        </authorList>
    </citation>
    <scope>IDENTIFICATION</scope>
</reference>
<proteinExistence type="predicted"/>
<protein>
    <submittedName>
        <fullName evidence="4">SH2 domain-containing protein</fullName>
    </submittedName>
</protein>
<keyword evidence="1" id="KW-0727">SH2 domain</keyword>
<sequence>MFANFNQETMKNLFKNSIIVSKQPPSIITMFEQRSLNSSPNNGSSSQNKRRSRFWFDTELRLLGAQAWKQIKEINIFGVTAGVRLLTEDVGEQKFVIEPNHANFDVLTSPASFNDMRILKSEKRPRGVKDRRYAIVYEVNASHFGTINKMSLPFSIVNGEPEFEKDTDAFMERSFADLAFQISLEEEALNQGKNLTYDTYQKQLNLKNISLAKERVVEALELKFRDKDHIALMLQLPIPAHLSQKGLECNCRLCQNLKERQQQDSGKIFLNSLTEHVVAMKFVTHHNGNSALEACTFIEWFYKIAEMASVFKTYWASNKVFGFCDQTTAEAILIAHPGKILIRFADTMLGQLRLSMKDGSNLYRTRHITIKYTENSESSSLDSFNDECQVVNIIKTAARKYDVHYIYPNFKISMPEINEDQLVHCNSSYDKNIYTLTEYDKNTYTLNESKKHIR</sequence>
<organism evidence="3 4">
    <name type="scientific">Acrobeloides nanus</name>
    <dbReference type="NCBI Taxonomy" id="290746"/>
    <lineage>
        <taxon>Eukaryota</taxon>
        <taxon>Metazoa</taxon>
        <taxon>Ecdysozoa</taxon>
        <taxon>Nematoda</taxon>
        <taxon>Chromadorea</taxon>
        <taxon>Rhabditida</taxon>
        <taxon>Tylenchina</taxon>
        <taxon>Cephalobomorpha</taxon>
        <taxon>Cephaloboidea</taxon>
        <taxon>Cephalobidae</taxon>
        <taxon>Acrobeloides</taxon>
    </lineage>
</organism>
<dbReference type="InterPro" id="IPR036860">
    <property type="entry name" value="SH2_dom_sf"/>
</dbReference>
<dbReference type="PROSITE" id="PS50001">
    <property type="entry name" value="SH2"/>
    <property type="match status" value="1"/>
</dbReference>